<keyword evidence="2" id="KW-1185">Reference proteome</keyword>
<comment type="caution">
    <text evidence="1">The sequence shown here is derived from an EMBL/GenBank/DDBJ whole genome shotgun (WGS) entry which is preliminary data.</text>
</comment>
<gene>
    <name evidence="1" type="ORF">SNAT2548_LOCUS24744</name>
</gene>
<proteinExistence type="predicted"/>
<dbReference type="Proteomes" id="UP000604046">
    <property type="component" value="Unassembled WGS sequence"/>
</dbReference>
<accession>A0A812RQB3</accession>
<evidence type="ECO:0000313" key="1">
    <source>
        <dbReference type="EMBL" id="CAE7451796.1"/>
    </source>
</evidence>
<name>A0A812RQB3_9DINO</name>
<evidence type="ECO:0000313" key="2">
    <source>
        <dbReference type="Proteomes" id="UP000604046"/>
    </source>
</evidence>
<reference evidence="1" key="1">
    <citation type="submission" date="2021-02" db="EMBL/GenBank/DDBJ databases">
        <authorList>
            <person name="Dougan E. K."/>
            <person name="Rhodes N."/>
            <person name="Thang M."/>
            <person name="Chan C."/>
        </authorList>
    </citation>
    <scope>NUCLEOTIDE SEQUENCE</scope>
</reference>
<organism evidence="1 2">
    <name type="scientific">Symbiodinium natans</name>
    <dbReference type="NCBI Taxonomy" id="878477"/>
    <lineage>
        <taxon>Eukaryota</taxon>
        <taxon>Sar</taxon>
        <taxon>Alveolata</taxon>
        <taxon>Dinophyceae</taxon>
        <taxon>Suessiales</taxon>
        <taxon>Symbiodiniaceae</taxon>
        <taxon>Symbiodinium</taxon>
    </lineage>
</organism>
<dbReference type="EMBL" id="CAJNDS010002368">
    <property type="protein sequence ID" value="CAE7451796.1"/>
    <property type="molecule type" value="Genomic_DNA"/>
</dbReference>
<dbReference type="AlphaFoldDB" id="A0A812RQB3"/>
<protein>
    <submittedName>
        <fullName evidence="1">Uncharacterized protein</fullName>
    </submittedName>
</protein>
<sequence>MLYGVIEPKGNRNLCARHAKSWNLQLQAYEKLESPAPGALLARESVPGDAGGLRDEGVLYGVVEPKGNRNLCARLNQGACCHTKCDNPHKWAGFTLTYSNCQVIEGKYEIDGKTMATEDLIFNGFDLPDSSYVCREVCDIEGYNHRHSGVTVFRSGGDKSSQPVCAFIHLR</sequence>